<keyword evidence="2" id="KW-1185">Reference proteome</keyword>
<accession>A0ABN6F6Z8</accession>
<protein>
    <submittedName>
        <fullName evidence="1">Uncharacterized protein</fullName>
    </submittedName>
</protein>
<name>A0ABN6F6Z8_9BACT</name>
<proteinExistence type="predicted"/>
<gene>
    <name evidence="1" type="ORF">DSLASN_31020</name>
</gene>
<evidence type="ECO:0000313" key="1">
    <source>
        <dbReference type="EMBL" id="BCS97470.1"/>
    </source>
</evidence>
<reference evidence="1 2" key="1">
    <citation type="submission" date="2021-02" db="EMBL/GenBank/DDBJ databases">
        <title>Complete genome of Desulfoluna sp. strain ASN36.</title>
        <authorList>
            <person name="Takahashi A."/>
            <person name="Kojima H."/>
            <person name="Fukui M."/>
        </authorList>
    </citation>
    <scope>NUCLEOTIDE SEQUENCE [LARGE SCALE GENOMIC DNA]</scope>
    <source>
        <strain evidence="1 2">ASN36</strain>
    </source>
</reference>
<dbReference type="Proteomes" id="UP001320148">
    <property type="component" value="Chromosome"/>
</dbReference>
<dbReference type="EMBL" id="AP024488">
    <property type="protein sequence ID" value="BCS97470.1"/>
    <property type="molecule type" value="Genomic_DNA"/>
</dbReference>
<organism evidence="1 2">
    <name type="scientific">Desulfoluna limicola</name>
    <dbReference type="NCBI Taxonomy" id="2810562"/>
    <lineage>
        <taxon>Bacteria</taxon>
        <taxon>Pseudomonadati</taxon>
        <taxon>Thermodesulfobacteriota</taxon>
        <taxon>Desulfobacteria</taxon>
        <taxon>Desulfobacterales</taxon>
        <taxon>Desulfolunaceae</taxon>
        <taxon>Desulfoluna</taxon>
    </lineage>
</organism>
<sequence>MGQAVAGDFPAGLHADAGESFMASVPDNPTSNTGHGRIFLRLGLDRQSPHFGYQVVTGYNEQVATSFQDCGDHLNESLYNWWNENTPPRKPTPFHPVFPRDSIPIRPTTDIISPERPLGASPLPSLFSTFDAYS</sequence>
<evidence type="ECO:0000313" key="2">
    <source>
        <dbReference type="Proteomes" id="UP001320148"/>
    </source>
</evidence>